<proteinExistence type="predicted"/>
<accession>A0A1U9QUC9</accession>
<protein>
    <submittedName>
        <fullName evidence="1">Uncharacterized protein</fullName>
    </submittedName>
</protein>
<gene>
    <name evidence="1" type="ORF">BBN63_17615</name>
</gene>
<dbReference type="EMBL" id="CP018047">
    <property type="protein sequence ID" value="AQU67787.1"/>
    <property type="molecule type" value="Genomic_DNA"/>
</dbReference>
<dbReference type="OrthoDB" id="3698630at2"/>
<reference evidence="1 2" key="1">
    <citation type="submission" date="2016-11" db="EMBL/GenBank/DDBJ databases">
        <title>Complete genome sequence of Streptomyces niveus SCSIO 3406.</title>
        <authorList>
            <person name="Zhu Q."/>
            <person name="Cheng W."/>
            <person name="Song Y."/>
            <person name="Li Q."/>
            <person name="Ju J."/>
        </authorList>
    </citation>
    <scope>NUCLEOTIDE SEQUENCE [LARGE SCALE GENOMIC DNA]</scope>
    <source>
        <strain evidence="1 2">SCSIO 3406</strain>
    </source>
</reference>
<evidence type="ECO:0000313" key="2">
    <source>
        <dbReference type="Proteomes" id="UP000189677"/>
    </source>
</evidence>
<dbReference type="KEGG" id="snw:BBN63_17615"/>
<keyword evidence="2" id="KW-1185">Reference proteome</keyword>
<dbReference type="Proteomes" id="UP000189677">
    <property type="component" value="Chromosome"/>
</dbReference>
<organism evidence="1 2">
    <name type="scientific">Streptomyces niveus</name>
    <name type="common">Streptomyces spheroides</name>
    <dbReference type="NCBI Taxonomy" id="193462"/>
    <lineage>
        <taxon>Bacteria</taxon>
        <taxon>Bacillati</taxon>
        <taxon>Actinomycetota</taxon>
        <taxon>Actinomycetes</taxon>
        <taxon>Kitasatosporales</taxon>
        <taxon>Streptomycetaceae</taxon>
        <taxon>Streptomyces</taxon>
    </lineage>
</organism>
<dbReference type="AlphaFoldDB" id="A0A1U9QUC9"/>
<evidence type="ECO:0000313" key="1">
    <source>
        <dbReference type="EMBL" id="AQU67787.1"/>
    </source>
</evidence>
<sequence length="309" mass="33672">MRDSGQVGRTRPVGDAIVDRVLRTAAEKAAEPGQLRFTERQLYYEVCRVLMPWHRAPRRAQFTSAPALTYEAYLAALRRHGPGSVDGLLPPVVPKPRQAAGRHTPEPDLFDYGLPRLLVCESDDIAAMLRANGVPMESACPVYGASELPLDEGVLRMLALAERATVYLLHDASARGLTFPARFARSADLPDGVRVVPLGLRPRQAGALHLVHGRGPAYAAVPAAFPAAGSGLVRGPGAGQGPGQGLAFELGRWERDWLRRGRFVEVAAVNPASLIRTVHRLVREVRTPRSQLTELRQVRRAGFLSWPTA</sequence>
<name>A0A1U9QUC9_STRNV</name>